<dbReference type="Proteomes" id="UP000233767">
    <property type="component" value="Unassembled WGS sequence"/>
</dbReference>
<dbReference type="Gene3D" id="1.10.510.10">
    <property type="entry name" value="Transferase(Phosphotransferase) domain 1"/>
    <property type="match status" value="1"/>
</dbReference>
<dbReference type="InterPro" id="IPR004147">
    <property type="entry name" value="ABC1_dom"/>
</dbReference>
<evidence type="ECO:0000313" key="2">
    <source>
        <dbReference type="EMBL" id="PKW20191.1"/>
    </source>
</evidence>
<evidence type="ECO:0000259" key="1">
    <source>
        <dbReference type="PROSITE" id="PS50011"/>
    </source>
</evidence>
<dbReference type="InterPro" id="IPR051130">
    <property type="entry name" value="Mito_struct-func_regulator"/>
</dbReference>
<keyword evidence="4" id="KW-1185">Reference proteome</keyword>
<dbReference type="SUPFAM" id="SSF56112">
    <property type="entry name" value="Protein kinase-like (PK-like)"/>
    <property type="match status" value="1"/>
</dbReference>
<dbReference type="RefSeq" id="WP_101472734.1">
    <property type="nucleotide sequence ID" value="NZ_PJND01000010.1"/>
</dbReference>
<evidence type="ECO:0000313" key="4">
    <source>
        <dbReference type="Proteomes" id="UP000233767"/>
    </source>
</evidence>
<sequence length="437" mass="50249">MKTLDKIPVNKIERAGQLVKTGIKVGGNYIAYYGEKIVNPSLTKEKLNENNAEDIYDGLKNLKGSALKVAQMLSMDKNIMPRAYVEKFSLAQFSVPPLSAPLVRKTFKKYLGMFPEEIYDSFTADSVNAASIGQVHKATKNGKNLAVKIQYPGVADSISSDLAIVKPFAIKMFNLQGKDSERYFKEVENKLLEETDYELELRQGVAIAEACSGIANLKFPKYYPELSSKKIITMDWMDGEHLSEFVAHNENRAKGDSIGQALWDFYMFQMHQLRQVHADPHPGNFLIDKEGNLIAIDFGCIKQVPEDFYIPYFELARPEIMDNQKLFLEKLYELEILRKDDTDEEVAYFSELFNRLLRLFTKPYQTDAFDFSDEAFFGEMAQLSEEYSKDSKLRKMNGNRGSKHFLYINRTFFGLYSLLHDLKARISTENYKKYMKD</sequence>
<dbReference type="GO" id="GO:0004672">
    <property type="term" value="F:protein kinase activity"/>
    <property type="evidence" value="ECO:0007669"/>
    <property type="project" value="InterPro"/>
</dbReference>
<reference evidence="2 4" key="1">
    <citation type="submission" date="2017-12" db="EMBL/GenBank/DDBJ databases">
        <title>Genomic Encyclopedia of Type Strains, Phase III (KMG-III): the genomes of soil and plant-associated and newly described type strains.</title>
        <authorList>
            <person name="Whitman W."/>
        </authorList>
    </citation>
    <scope>NUCLEOTIDE SEQUENCE [LARGE SCALE GENOMIC DNA]</scope>
    <source>
        <strain evidence="2 4">IP-10</strain>
    </source>
</reference>
<dbReference type="AlphaFoldDB" id="A0A497TZL7"/>
<dbReference type="InterPro" id="IPR011009">
    <property type="entry name" value="Kinase-like_dom_sf"/>
</dbReference>
<proteinExistence type="predicted"/>
<dbReference type="Pfam" id="PF03109">
    <property type="entry name" value="ABC1"/>
    <property type="match status" value="1"/>
</dbReference>
<gene>
    <name evidence="2" type="ORF">B0G92_2901</name>
    <name evidence="3" type="ORF">CLV50_3126</name>
</gene>
<dbReference type="Proteomes" id="UP000275027">
    <property type="component" value="Unassembled WGS sequence"/>
</dbReference>
<dbReference type="PANTHER" id="PTHR43173:SF19">
    <property type="entry name" value="AARF DOMAIN-CONTAINING PROTEIN KINASE 1"/>
    <property type="match status" value="1"/>
</dbReference>
<accession>A0A497TZL7</accession>
<dbReference type="InterPro" id="IPR000719">
    <property type="entry name" value="Prot_kinase_dom"/>
</dbReference>
<dbReference type="PANTHER" id="PTHR43173">
    <property type="entry name" value="ABC1 FAMILY PROTEIN"/>
    <property type="match status" value="1"/>
</dbReference>
<evidence type="ECO:0000313" key="3">
    <source>
        <dbReference type="EMBL" id="RLJ23850.1"/>
    </source>
</evidence>
<evidence type="ECO:0000313" key="5">
    <source>
        <dbReference type="Proteomes" id="UP000275027"/>
    </source>
</evidence>
<comment type="caution">
    <text evidence="3">The sequence shown here is derived from an EMBL/GenBank/DDBJ whole genome shotgun (WGS) entry which is preliminary data.</text>
</comment>
<name>A0A497TZL7_9FLAO</name>
<organism evidence="3 5">
    <name type="scientific">Flavobacterium lindanitolerans</name>
    <dbReference type="NCBI Taxonomy" id="428988"/>
    <lineage>
        <taxon>Bacteria</taxon>
        <taxon>Pseudomonadati</taxon>
        <taxon>Bacteroidota</taxon>
        <taxon>Flavobacteriia</taxon>
        <taxon>Flavobacteriales</taxon>
        <taxon>Flavobacteriaceae</taxon>
        <taxon>Flavobacterium</taxon>
    </lineage>
</organism>
<dbReference type="EMBL" id="RCCB01000014">
    <property type="protein sequence ID" value="RLJ23850.1"/>
    <property type="molecule type" value="Genomic_DNA"/>
</dbReference>
<dbReference type="EMBL" id="PJND01000010">
    <property type="protein sequence ID" value="PKW20191.1"/>
    <property type="molecule type" value="Genomic_DNA"/>
</dbReference>
<reference evidence="3 5" key="2">
    <citation type="submission" date="2018-10" db="EMBL/GenBank/DDBJ databases">
        <title>Genomic Encyclopedia of Archaeal and Bacterial Type Strains, Phase II (KMG-II): from individual species to whole genera.</title>
        <authorList>
            <person name="Goeker M."/>
        </authorList>
    </citation>
    <scope>NUCLEOTIDE SEQUENCE [LARGE SCALE GENOMIC DNA]</scope>
    <source>
        <strain evidence="3 5">DSM 21886</strain>
    </source>
</reference>
<dbReference type="PROSITE" id="PS50011">
    <property type="entry name" value="PROTEIN_KINASE_DOM"/>
    <property type="match status" value="1"/>
</dbReference>
<protein>
    <submittedName>
        <fullName evidence="3">ABC1 family protein</fullName>
    </submittedName>
</protein>
<feature type="domain" description="Protein kinase" evidence="1">
    <location>
        <begin position="121"/>
        <end position="437"/>
    </location>
</feature>
<dbReference type="GO" id="GO:0005524">
    <property type="term" value="F:ATP binding"/>
    <property type="evidence" value="ECO:0007669"/>
    <property type="project" value="InterPro"/>
</dbReference>